<name>A0A0U1NQM5_9BACI</name>
<reference evidence="2" key="1">
    <citation type="submission" date="2015-05" db="EMBL/GenBank/DDBJ databases">
        <authorList>
            <person name="Urmite Genomes"/>
        </authorList>
    </citation>
    <scope>NUCLEOTIDE SEQUENCE [LARGE SCALE GENOMIC DNA]</scope>
    <source>
        <strain evidence="2">LF1</strain>
    </source>
</reference>
<evidence type="ECO:0000313" key="2">
    <source>
        <dbReference type="Proteomes" id="UP000199087"/>
    </source>
</evidence>
<accession>A0A0U1NQM5</accession>
<keyword evidence="2" id="KW-1185">Reference proteome</keyword>
<gene>
    <name evidence="1" type="ORF">BN000_00218</name>
</gene>
<dbReference type="EMBL" id="CVRB01000001">
    <property type="protein sequence ID" value="CRK80337.1"/>
    <property type="molecule type" value="Genomic_DNA"/>
</dbReference>
<organism evidence="1 2">
    <name type="scientific">Neobacillus massiliamazoniensis</name>
    <dbReference type="NCBI Taxonomy" id="1499688"/>
    <lineage>
        <taxon>Bacteria</taxon>
        <taxon>Bacillati</taxon>
        <taxon>Bacillota</taxon>
        <taxon>Bacilli</taxon>
        <taxon>Bacillales</taxon>
        <taxon>Bacillaceae</taxon>
        <taxon>Neobacillus</taxon>
    </lineage>
</organism>
<dbReference type="STRING" id="1499688.BN000_00218"/>
<dbReference type="Proteomes" id="UP000199087">
    <property type="component" value="Unassembled WGS sequence"/>
</dbReference>
<protein>
    <submittedName>
        <fullName evidence="1">Uncharacterized protein</fullName>
    </submittedName>
</protein>
<sequence>MCQICNGTRKVHEINSFGYRTSCCPECGPMETELWLEQQKARKDWIAEMRKKGGSTYGKSRSVAAKS</sequence>
<dbReference type="RefSeq" id="WP_176699612.1">
    <property type="nucleotide sequence ID" value="NZ_CVRB01000001.1"/>
</dbReference>
<evidence type="ECO:0000313" key="1">
    <source>
        <dbReference type="EMBL" id="CRK80337.1"/>
    </source>
</evidence>
<proteinExistence type="predicted"/>
<dbReference type="AlphaFoldDB" id="A0A0U1NQM5"/>